<evidence type="ECO:0000313" key="10">
    <source>
        <dbReference type="Proteomes" id="UP000226431"/>
    </source>
</evidence>
<keyword evidence="3" id="KW-0645">Protease</keyword>
<evidence type="ECO:0000256" key="4">
    <source>
        <dbReference type="ARBA" id="ARBA00022801"/>
    </source>
</evidence>
<dbReference type="GO" id="GO:0006508">
    <property type="term" value="P:proteolysis"/>
    <property type="evidence" value="ECO:0007669"/>
    <property type="project" value="UniProtKB-KW"/>
</dbReference>
<protein>
    <recommendedName>
        <fullName evidence="8">Peptidase M14 domain-containing protein</fullName>
    </recommendedName>
</protein>
<dbReference type="Gene3D" id="3.40.630.10">
    <property type="entry name" value="Zn peptidases"/>
    <property type="match status" value="1"/>
</dbReference>
<dbReference type="EMBL" id="NJES01000190">
    <property type="protein sequence ID" value="PHH75903.1"/>
    <property type="molecule type" value="Genomic_DNA"/>
</dbReference>
<sequence>MKPQYVLITTLTASNYVEGQQFERSQQEVASTNQTYPLVAIGNGNRFRERLSRGTGVIDGDQDTSDAIPTILNPVEIESGLEGLSQAYDDVHLLVAPSTTAEGRQIKAIRAGAADPRVMIISGVHARERGGPDHVLGLVSDLLAARNSSLIYGPRTYDAETVRTALSAGILLLPVVNPDGLAYDQLTSSCWRKNRNPAGAVDINRNYNYTWHRERLMVPEAFDEDLDDPLDATYRGTAPLSEPESRAVAGFLAGHGSLTWFADLHSYGYKILYGWGLDNMQTVDPGKNFANSSYDGRRGLLDSSYGEYIEADDLQALDTVSQRMAQAMSQGSPTSYKAMPMTNFSLATGSSIDQAMGPYYAGECGAHRVNGLGIEFGSSGSYM</sequence>
<gene>
    <name evidence="9" type="ORF">CDD80_1989</name>
</gene>
<dbReference type="InterPro" id="IPR000834">
    <property type="entry name" value="Peptidase_M14"/>
</dbReference>
<dbReference type="GO" id="GO:0008270">
    <property type="term" value="F:zinc ion binding"/>
    <property type="evidence" value="ECO:0007669"/>
    <property type="project" value="InterPro"/>
</dbReference>
<dbReference type="Proteomes" id="UP000226431">
    <property type="component" value="Unassembled WGS sequence"/>
</dbReference>
<evidence type="ECO:0000256" key="2">
    <source>
        <dbReference type="ARBA" id="ARBA00005988"/>
    </source>
</evidence>
<comment type="similarity">
    <text evidence="2 7">Belongs to the peptidase M14 family.</text>
</comment>
<dbReference type="SMART" id="SM00631">
    <property type="entry name" value="Zn_pept"/>
    <property type="match status" value="1"/>
</dbReference>
<evidence type="ECO:0000256" key="3">
    <source>
        <dbReference type="ARBA" id="ARBA00022670"/>
    </source>
</evidence>
<keyword evidence="5" id="KW-0862">Zinc</keyword>
<keyword evidence="6" id="KW-0482">Metalloprotease</keyword>
<proteinExistence type="inferred from homology"/>
<keyword evidence="10" id="KW-1185">Reference proteome</keyword>
<dbReference type="PANTHER" id="PTHR11705:SF143">
    <property type="entry name" value="SLL0236 PROTEIN"/>
    <property type="match status" value="1"/>
</dbReference>
<comment type="caution">
    <text evidence="9">The sequence shown here is derived from an EMBL/GenBank/DDBJ whole genome shotgun (WGS) entry which is preliminary data.</text>
</comment>
<accession>A0A2C5Z7R9</accession>
<dbReference type="STRING" id="2004952.A0A2C5Z7R9"/>
<feature type="domain" description="Peptidase M14" evidence="8">
    <location>
        <begin position="70"/>
        <end position="383"/>
    </location>
</feature>
<dbReference type="AlphaFoldDB" id="A0A2C5Z7R9"/>
<evidence type="ECO:0000256" key="6">
    <source>
        <dbReference type="ARBA" id="ARBA00023049"/>
    </source>
</evidence>
<comment type="cofactor">
    <cofactor evidence="1">
        <name>Zn(2+)</name>
        <dbReference type="ChEBI" id="CHEBI:29105"/>
    </cofactor>
</comment>
<dbReference type="PANTHER" id="PTHR11705">
    <property type="entry name" value="PROTEASE FAMILY M14 CARBOXYPEPTIDASE A,B"/>
    <property type="match status" value="1"/>
</dbReference>
<organism evidence="9 10">
    <name type="scientific">Ophiocordyceps camponoti-rufipedis</name>
    <dbReference type="NCBI Taxonomy" id="2004952"/>
    <lineage>
        <taxon>Eukaryota</taxon>
        <taxon>Fungi</taxon>
        <taxon>Dikarya</taxon>
        <taxon>Ascomycota</taxon>
        <taxon>Pezizomycotina</taxon>
        <taxon>Sordariomycetes</taxon>
        <taxon>Hypocreomycetidae</taxon>
        <taxon>Hypocreales</taxon>
        <taxon>Ophiocordycipitaceae</taxon>
        <taxon>Ophiocordyceps</taxon>
    </lineage>
</organism>
<dbReference type="PROSITE" id="PS52035">
    <property type="entry name" value="PEPTIDASE_M14"/>
    <property type="match status" value="1"/>
</dbReference>
<evidence type="ECO:0000313" key="9">
    <source>
        <dbReference type="EMBL" id="PHH75903.1"/>
    </source>
</evidence>
<evidence type="ECO:0000256" key="1">
    <source>
        <dbReference type="ARBA" id="ARBA00001947"/>
    </source>
</evidence>
<dbReference type="Pfam" id="PF00246">
    <property type="entry name" value="Peptidase_M14"/>
    <property type="match status" value="1"/>
</dbReference>
<evidence type="ECO:0000256" key="7">
    <source>
        <dbReference type="PROSITE-ProRule" id="PRU01379"/>
    </source>
</evidence>
<dbReference type="SUPFAM" id="SSF53187">
    <property type="entry name" value="Zn-dependent exopeptidases"/>
    <property type="match status" value="1"/>
</dbReference>
<evidence type="ECO:0000256" key="5">
    <source>
        <dbReference type="ARBA" id="ARBA00022833"/>
    </source>
</evidence>
<name>A0A2C5Z7R9_9HYPO</name>
<keyword evidence="4" id="KW-0378">Hydrolase</keyword>
<reference evidence="9 10" key="1">
    <citation type="submission" date="2017-06" db="EMBL/GenBank/DDBJ databases">
        <title>Ant-infecting Ophiocordyceps genomes reveal a high diversity of potential behavioral manipulation genes and a possible major role for enterotoxins.</title>
        <authorList>
            <person name="De Bekker C."/>
            <person name="Evans H.C."/>
            <person name="Brachmann A."/>
            <person name="Hughes D.P."/>
        </authorList>
    </citation>
    <scope>NUCLEOTIDE SEQUENCE [LARGE SCALE GENOMIC DNA]</scope>
    <source>
        <strain evidence="9 10">Map16</strain>
    </source>
</reference>
<dbReference type="GO" id="GO:0004181">
    <property type="term" value="F:metallocarboxypeptidase activity"/>
    <property type="evidence" value="ECO:0007669"/>
    <property type="project" value="InterPro"/>
</dbReference>
<comment type="caution">
    <text evidence="7">Lacks conserved residue(s) required for the propagation of feature annotation.</text>
</comment>
<evidence type="ECO:0000259" key="8">
    <source>
        <dbReference type="PROSITE" id="PS52035"/>
    </source>
</evidence>
<dbReference type="OrthoDB" id="3626597at2759"/>